<dbReference type="HOGENOM" id="CLU_1916334_0_0_1"/>
<reference evidence="1" key="2">
    <citation type="submission" date="2025-08" db="UniProtKB">
        <authorList>
            <consortium name="Ensembl"/>
        </authorList>
    </citation>
    <scope>IDENTIFICATION</scope>
</reference>
<evidence type="ECO:0000313" key="1">
    <source>
        <dbReference type="Ensembl" id="ENSCSAVP00000002804.1"/>
    </source>
</evidence>
<reference evidence="2" key="1">
    <citation type="submission" date="2003-08" db="EMBL/GenBank/DDBJ databases">
        <authorList>
            <person name="Birren B."/>
            <person name="Nusbaum C."/>
            <person name="Abebe A."/>
            <person name="Abouelleil A."/>
            <person name="Adekoya E."/>
            <person name="Ait-zahra M."/>
            <person name="Allen N."/>
            <person name="Allen T."/>
            <person name="An P."/>
            <person name="Anderson M."/>
            <person name="Anderson S."/>
            <person name="Arachchi H."/>
            <person name="Armbruster J."/>
            <person name="Bachantsang P."/>
            <person name="Baldwin J."/>
            <person name="Barry A."/>
            <person name="Bayul T."/>
            <person name="Blitshsteyn B."/>
            <person name="Bloom T."/>
            <person name="Blye J."/>
            <person name="Boguslavskiy L."/>
            <person name="Borowsky M."/>
            <person name="Boukhgalter B."/>
            <person name="Brunache A."/>
            <person name="Butler J."/>
            <person name="Calixte N."/>
            <person name="Calvo S."/>
            <person name="Camarata J."/>
            <person name="Campo K."/>
            <person name="Chang J."/>
            <person name="Cheshatsang Y."/>
            <person name="Citroen M."/>
            <person name="Collymore A."/>
            <person name="Considine T."/>
            <person name="Cook A."/>
            <person name="Cooke P."/>
            <person name="Corum B."/>
            <person name="Cuomo C."/>
            <person name="David R."/>
            <person name="Dawoe T."/>
            <person name="Degray S."/>
            <person name="Dodge S."/>
            <person name="Dooley K."/>
            <person name="Dorje P."/>
            <person name="Dorjee K."/>
            <person name="Dorris L."/>
            <person name="Duffey N."/>
            <person name="Dupes A."/>
            <person name="Elkins T."/>
            <person name="Engels R."/>
            <person name="Erickson J."/>
            <person name="Farina A."/>
            <person name="Faro S."/>
            <person name="Ferreira P."/>
            <person name="Fischer H."/>
            <person name="Fitzgerald M."/>
            <person name="Foley K."/>
            <person name="Gage D."/>
            <person name="Galagan J."/>
            <person name="Gearin G."/>
            <person name="Gnerre S."/>
            <person name="Gnirke A."/>
            <person name="Goyette A."/>
            <person name="Graham J."/>
            <person name="Grandbois E."/>
            <person name="Gyaltsen K."/>
            <person name="Hafez N."/>
            <person name="Hagopian D."/>
            <person name="Hagos B."/>
            <person name="Hall J."/>
            <person name="Hatcher B."/>
            <person name="Heller A."/>
            <person name="Higgins H."/>
            <person name="Honan T."/>
            <person name="Horn A."/>
            <person name="Houde N."/>
            <person name="Hughes L."/>
            <person name="Hulme W."/>
            <person name="Husby E."/>
            <person name="Iliev I."/>
            <person name="Jaffe D."/>
            <person name="Jones C."/>
            <person name="Kamal M."/>
            <person name="Kamat A."/>
            <person name="Kamvysselis M."/>
            <person name="Karlsson E."/>
            <person name="Kells C."/>
            <person name="Kieu A."/>
            <person name="Kisner P."/>
            <person name="Kodira C."/>
            <person name="Kulbokas E."/>
            <person name="Labutti K."/>
            <person name="Lama D."/>
            <person name="Landers T."/>
            <person name="Leger J."/>
            <person name="Levine S."/>
            <person name="Lewis D."/>
            <person name="Lewis T."/>
            <person name="Lindblad-toh K."/>
            <person name="Liu X."/>
            <person name="Lokyitsang T."/>
            <person name="Lokyitsang Y."/>
            <person name="Lucien O."/>
            <person name="Lui A."/>
            <person name="Ma L.J."/>
            <person name="Mabbitt R."/>
            <person name="Macdonald J."/>
            <person name="Maclean C."/>
            <person name="Major J."/>
            <person name="Manning J."/>
            <person name="Marabella R."/>
            <person name="Maru K."/>
            <person name="Matthews C."/>
            <person name="Mauceli E."/>
            <person name="Mccarthy M."/>
            <person name="Mcdonough S."/>
            <person name="Mcghee T."/>
            <person name="Meldrim J."/>
            <person name="Meneus L."/>
            <person name="Mesirov J."/>
            <person name="Mihalev A."/>
            <person name="Mihova T."/>
            <person name="Mikkelsen T."/>
            <person name="Mlenga V."/>
            <person name="Moru K."/>
            <person name="Mozes J."/>
            <person name="Mulrain L."/>
            <person name="Munson G."/>
            <person name="Naylor J."/>
            <person name="Newes C."/>
            <person name="Nguyen C."/>
            <person name="Nguyen N."/>
            <person name="Nguyen T."/>
            <person name="Nicol R."/>
            <person name="Nielsen C."/>
            <person name="Nizzari M."/>
            <person name="Norbu C."/>
            <person name="Norbu N."/>
            <person name="O'donnell P."/>
            <person name="Okoawo O."/>
            <person name="O'leary S."/>
            <person name="Omotosho B."/>
            <person name="O'neill K."/>
            <person name="Osman S."/>
            <person name="Parker S."/>
            <person name="Perrin D."/>
            <person name="Phunkhang P."/>
            <person name="Piqani B."/>
            <person name="Purcell S."/>
            <person name="Rachupka T."/>
            <person name="Ramasamy U."/>
            <person name="Rameau R."/>
            <person name="Ray V."/>
            <person name="Raymond C."/>
            <person name="Retta R."/>
            <person name="Richardson S."/>
            <person name="Rise C."/>
            <person name="Rodriguez J."/>
            <person name="Rogers J."/>
            <person name="Rogov P."/>
            <person name="Rutman M."/>
            <person name="Schupbach R."/>
            <person name="Seaman C."/>
            <person name="Settipalli S."/>
            <person name="Sharpe T."/>
            <person name="Sheridan J."/>
            <person name="Sherpa N."/>
            <person name="Shi J."/>
            <person name="Smirnov S."/>
            <person name="Smith C."/>
            <person name="Sougnez C."/>
            <person name="Spencer B."/>
            <person name="Stalker J."/>
            <person name="Stange-thomann N."/>
            <person name="Stavropoulos S."/>
            <person name="Stetson K."/>
            <person name="Stone C."/>
            <person name="Stone S."/>
            <person name="Stubbs M."/>
            <person name="Talamas J."/>
            <person name="Tchuinga P."/>
            <person name="Tenzing P."/>
            <person name="Tesfaye S."/>
            <person name="Theodore J."/>
            <person name="Thoulutsang Y."/>
            <person name="Topham K."/>
            <person name="Towey S."/>
            <person name="Tsamla T."/>
            <person name="Tsomo N."/>
            <person name="Vallee D."/>
            <person name="Vassiliev H."/>
            <person name="Venkataraman V."/>
            <person name="Vinson J."/>
            <person name="Vo A."/>
            <person name="Wade C."/>
            <person name="Wang S."/>
            <person name="Wangchuk T."/>
            <person name="Wangdi T."/>
            <person name="Whittaker C."/>
            <person name="Wilkinson J."/>
            <person name="Wu Y."/>
            <person name="Wyman D."/>
            <person name="Yadav S."/>
            <person name="Yang S."/>
            <person name="Yang X."/>
            <person name="Yeager S."/>
            <person name="Yee E."/>
            <person name="Young G."/>
            <person name="Zainoun J."/>
            <person name="Zembeck L."/>
            <person name="Zimmer A."/>
            <person name="Zody M."/>
            <person name="Lander E."/>
        </authorList>
    </citation>
    <scope>NUCLEOTIDE SEQUENCE [LARGE SCALE GENOMIC DNA]</scope>
</reference>
<reference evidence="1" key="3">
    <citation type="submission" date="2025-09" db="UniProtKB">
        <authorList>
            <consortium name="Ensembl"/>
        </authorList>
    </citation>
    <scope>IDENTIFICATION</scope>
</reference>
<accession>H2YBV6</accession>
<organism evidence="1 2">
    <name type="scientific">Ciona savignyi</name>
    <name type="common">Pacific transparent sea squirt</name>
    <dbReference type="NCBI Taxonomy" id="51511"/>
    <lineage>
        <taxon>Eukaryota</taxon>
        <taxon>Metazoa</taxon>
        <taxon>Chordata</taxon>
        <taxon>Tunicata</taxon>
        <taxon>Ascidiacea</taxon>
        <taxon>Phlebobranchia</taxon>
        <taxon>Cionidae</taxon>
        <taxon>Ciona</taxon>
    </lineage>
</organism>
<dbReference type="GeneTree" id="ENSGT00940000170258"/>
<dbReference type="Ensembl" id="ENSCSAVT00000002848.1">
    <property type="protein sequence ID" value="ENSCSAVP00000002804.1"/>
    <property type="gene ID" value="ENSCSAVG00000001666.1"/>
</dbReference>
<keyword evidence="2" id="KW-1185">Reference proteome</keyword>
<dbReference type="AlphaFoldDB" id="H2YBV6"/>
<evidence type="ECO:0000313" key="2">
    <source>
        <dbReference type="Proteomes" id="UP000007875"/>
    </source>
</evidence>
<name>H2YBV6_CIOSA</name>
<proteinExistence type="predicted"/>
<sequence>MNSDAFVPRRARWIVRRSVRSDSCCCAGNILFLCPWRDLPHPGKGWVDLVGSVEAQARVVRLDVAWVDLVDLPQGLHGPMHGVGGPAPGSMAPQRGGFGPPPWYEGTSPRNGAWGIRTRVRILRVACALSSC</sequence>
<protein>
    <submittedName>
        <fullName evidence="1">Uncharacterized protein</fullName>
    </submittedName>
</protein>
<dbReference type="Proteomes" id="UP000007875">
    <property type="component" value="Unassembled WGS sequence"/>
</dbReference>